<accession>A0A9E4ZEJ8</accession>
<keyword evidence="1" id="KW-0472">Membrane</keyword>
<proteinExistence type="predicted"/>
<sequence length="200" mass="22425">MKDEMKWDIDVSILTNKFIMKELLKVLGIATFFTVGIVLLITLPSVLRGDLHSNSSNARDMKYALILIGSMFLLTALFIFAYYGNNYMLSYKMDNKSVMTITRTEQRSRNSKLNFLLVIVGILARNLTAAGAGFLAHSGQDQNLKWKSIKKATFYPASSTITFSAGYGEKSIVFCTKENYGSVSGFVRVMYNGSCQIREE</sequence>
<feature type="transmembrane region" description="Helical" evidence="1">
    <location>
        <begin position="63"/>
        <end position="83"/>
    </location>
</feature>
<dbReference type="RefSeq" id="WP_250867847.1">
    <property type="nucleotide sequence ID" value="NZ_JAGSOI010000016.1"/>
</dbReference>
<keyword evidence="1" id="KW-1133">Transmembrane helix</keyword>
<name>A0A9E4ZEJ8_9EURY</name>
<evidence type="ECO:0000313" key="3">
    <source>
        <dbReference type="Proteomes" id="UP001056766"/>
    </source>
</evidence>
<keyword evidence="3" id="KW-1185">Reference proteome</keyword>
<organism evidence="2 3">
    <name type="scientific">Methanococcoides seepicolus</name>
    <dbReference type="NCBI Taxonomy" id="2828780"/>
    <lineage>
        <taxon>Archaea</taxon>
        <taxon>Methanobacteriati</taxon>
        <taxon>Methanobacteriota</taxon>
        <taxon>Stenosarchaea group</taxon>
        <taxon>Methanomicrobia</taxon>
        <taxon>Methanosarcinales</taxon>
        <taxon>Methanosarcinaceae</taxon>
        <taxon>Methanococcoides</taxon>
    </lineage>
</organism>
<feature type="transmembrane region" description="Helical" evidence="1">
    <location>
        <begin position="23"/>
        <end position="43"/>
    </location>
</feature>
<gene>
    <name evidence="2" type="ORF">KDK67_05525</name>
</gene>
<dbReference type="Proteomes" id="UP001056766">
    <property type="component" value="Unassembled WGS sequence"/>
</dbReference>
<dbReference type="AlphaFoldDB" id="A0A9E4ZEJ8"/>
<feature type="transmembrane region" description="Helical" evidence="1">
    <location>
        <begin position="113"/>
        <end position="135"/>
    </location>
</feature>
<evidence type="ECO:0000256" key="1">
    <source>
        <dbReference type="SAM" id="Phobius"/>
    </source>
</evidence>
<reference evidence="2" key="2">
    <citation type="submission" date="2021-04" db="EMBL/GenBank/DDBJ databases">
        <authorList>
            <person name="Dong X."/>
        </authorList>
    </citation>
    <scope>NUCLEOTIDE SEQUENCE</scope>
    <source>
        <strain evidence="2">LLY</strain>
    </source>
</reference>
<dbReference type="EMBL" id="JAGSOI010000016">
    <property type="protein sequence ID" value="MCM1986460.1"/>
    <property type="molecule type" value="Genomic_DNA"/>
</dbReference>
<evidence type="ECO:0000313" key="2">
    <source>
        <dbReference type="EMBL" id="MCM1986460.1"/>
    </source>
</evidence>
<comment type="caution">
    <text evidence="2">The sequence shown here is derived from an EMBL/GenBank/DDBJ whole genome shotgun (WGS) entry which is preliminary data.</text>
</comment>
<protein>
    <submittedName>
        <fullName evidence="2">Uncharacterized protein</fullName>
    </submittedName>
</protein>
<keyword evidence="1" id="KW-0812">Transmembrane</keyword>
<reference evidence="2" key="1">
    <citation type="journal article" date="2021" name="mSystems">
        <title>Bacteria and Archaea Synergistically Convert Glycine Betaine to Biogenic Methane in the Formosa Cold Seep of the South China Sea.</title>
        <authorList>
            <person name="Li L."/>
            <person name="Zhang W."/>
            <person name="Zhang S."/>
            <person name="Song L."/>
            <person name="Sun Q."/>
            <person name="Zhang H."/>
            <person name="Xiang H."/>
            <person name="Dong X."/>
        </authorList>
    </citation>
    <scope>NUCLEOTIDE SEQUENCE</scope>
    <source>
        <strain evidence="2">LLY</strain>
    </source>
</reference>